<dbReference type="PANTHER" id="PTHR43297">
    <property type="entry name" value="OLIGOPEPTIDE TRANSPORT ATP-BINDING PROTEIN APPD"/>
    <property type="match status" value="1"/>
</dbReference>
<evidence type="ECO:0000256" key="5">
    <source>
        <dbReference type="ARBA" id="ARBA00022741"/>
    </source>
</evidence>
<keyword evidence="7" id="KW-0472">Membrane</keyword>
<dbReference type="InterPro" id="IPR003439">
    <property type="entry name" value="ABC_transporter-like_ATP-bd"/>
</dbReference>
<organism evidence="9 10">
    <name type="scientific">Bordetella genomosp. 9</name>
    <dbReference type="NCBI Taxonomy" id="1416803"/>
    <lineage>
        <taxon>Bacteria</taxon>
        <taxon>Pseudomonadati</taxon>
        <taxon>Pseudomonadota</taxon>
        <taxon>Betaproteobacteria</taxon>
        <taxon>Burkholderiales</taxon>
        <taxon>Alcaligenaceae</taxon>
        <taxon>Bordetella</taxon>
    </lineage>
</organism>
<evidence type="ECO:0000256" key="2">
    <source>
        <dbReference type="ARBA" id="ARBA00005417"/>
    </source>
</evidence>
<gene>
    <name evidence="9" type="ORF">CAL13_03130</name>
</gene>
<dbReference type="InterPro" id="IPR050388">
    <property type="entry name" value="ABC_Ni/Peptide_Import"/>
</dbReference>
<dbReference type="Pfam" id="PF00005">
    <property type="entry name" value="ABC_tran"/>
    <property type="match status" value="2"/>
</dbReference>
<comment type="similarity">
    <text evidence="2">Belongs to the ABC transporter superfamily.</text>
</comment>
<evidence type="ECO:0000259" key="8">
    <source>
        <dbReference type="PROSITE" id="PS50893"/>
    </source>
</evidence>
<evidence type="ECO:0000313" key="9">
    <source>
        <dbReference type="EMBL" id="ARP85319.1"/>
    </source>
</evidence>
<dbReference type="GO" id="GO:0055085">
    <property type="term" value="P:transmembrane transport"/>
    <property type="evidence" value="ECO:0007669"/>
    <property type="project" value="UniProtKB-ARBA"/>
</dbReference>
<dbReference type="Proteomes" id="UP000194139">
    <property type="component" value="Chromosome"/>
</dbReference>
<evidence type="ECO:0000256" key="6">
    <source>
        <dbReference type="ARBA" id="ARBA00022840"/>
    </source>
</evidence>
<proteinExistence type="inferred from homology"/>
<dbReference type="Pfam" id="PF08352">
    <property type="entry name" value="oligo_HPY"/>
    <property type="match status" value="2"/>
</dbReference>
<evidence type="ECO:0000256" key="3">
    <source>
        <dbReference type="ARBA" id="ARBA00022448"/>
    </source>
</evidence>
<sequence>MTALLSIQNLTVALPAGGDRPHALEDVSLDVHPGEILCVVGESGSGKSLTAGAILGLLPEGVSASGGRIVWQGEDLRTAPAERLRRLRGKEIGMIFQEPMTALNPLRTIGDQIAEVFRVHTSLGAREIRTRTLALLDAVRIPDPAQAARAYPHQLSGGQRQRAMIAMALALEPRLLIADEPTTALDVTTQAQILHLIHDLQRRKDTAVLFITHDFGVVAEIADRVAVMQKGRLVELGAAGEVLYRPRAAYTRALIAAVPPLQPAARRVPPAAQTAPAALTITGLSKTYGKQRWGRRRARVTHAVKNVSLTLPAGRTLGIVGESGSGKSTLARNVLGLLVPETGDMHVFGERVSLKRAADRRRHASLVQMVFQDPYGSLNPRHRVGDIVVQGPVAHGVPRQAAWRRARELFELVGLSPDALDRYPHEFSGGQRQRVGLARALAMDPKVLVADEPVSALDVSVQAQVLDLLASLQARLNLSILFITHDLRVAAQVCDEIAVMKNGEIVEHGDTARIFASPAHPYTQALLASVPGRLWTPEALRRQVA</sequence>
<dbReference type="GO" id="GO:0005524">
    <property type="term" value="F:ATP binding"/>
    <property type="evidence" value="ECO:0007669"/>
    <property type="project" value="UniProtKB-KW"/>
</dbReference>
<keyword evidence="3" id="KW-0813">Transport</keyword>
<dbReference type="PROSITE" id="PS50893">
    <property type="entry name" value="ABC_TRANSPORTER_2"/>
    <property type="match status" value="2"/>
</dbReference>
<dbReference type="PROSITE" id="PS00211">
    <property type="entry name" value="ABC_TRANSPORTER_1"/>
    <property type="match status" value="2"/>
</dbReference>
<keyword evidence="5" id="KW-0547">Nucleotide-binding</keyword>
<comment type="subcellular location">
    <subcellularLocation>
        <location evidence="1">Cell inner membrane</location>
        <topology evidence="1">Peripheral membrane protein</topology>
    </subcellularLocation>
</comment>
<dbReference type="Gene3D" id="3.40.50.300">
    <property type="entry name" value="P-loop containing nucleotide triphosphate hydrolases"/>
    <property type="match status" value="2"/>
</dbReference>
<protein>
    <submittedName>
        <fullName evidence="9">Microcin ABC transporter ATP-binding protein</fullName>
    </submittedName>
</protein>
<name>A0A1W6YWN2_9BORD</name>
<evidence type="ECO:0000256" key="1">
    <source>
        <dbReference type="ARBA" id="ARBA00004417"/>
    </source>
</evidence>
<keyword evidence="10" id="KW-1185">Reference proteome</keyword>
<dbReference type="NCBIfam" id="NF008453">
    <property type="entry name" value="PRK11308.1"/>
    <property type="match status" value="2"/>
</dbReference>
<evidence type="ECO:0000256" key="4">
    <source>
        <dbReference type="ARBA" id="ARBA00022475"/>
    </source>
</evidence>
<dbReference type="NCBIfam" id="NF007739">
    <property type="entry name" value="PRK10419.1"/>
    <property type="match status" value="2"/>
</dbReference>
<evidence type="ECO:0000313" key="10">
    <source>
        <dbReference type="Proteomes" id="UP000194139"/>
    </source>
</evidence>
<dbReference type="SMART" id="SM00382">
    <property type="entry name" value="AAA"/>
    <property type="match status" value="2"/>
</dbReference>
<dbReference type="PANTHER" id="PTHR43297:SF2">
    <property type="entry name" value="DIPEPTIDE TRANSPORT ATP-BINDING PROTEIN DPPD"/>
    <property type="match status" value="1"/>
</dbReference>
<accession>A0A1W6YWN2</accession>
<dbReference type="GO" id="GO:0015833">
    <property type="term" value="P:peptide transport"/>
    <property type="evidence" value="ECO:0007669"/>
    <property type="project" value="InterPro"/>
</dbReference>
<keyword evidence="4" id="KW-1003">Cell membrane</keyword>
<evidence type="ECO:0000256" key="7">
    <source>
        <dbReference type="ARBA" id="ARBA00023136"/>
    </source>
</evidence>
<dbReference type="GO" id="GO:0005886">
    <property type="term" value="C:plasma membrane"/>
    <property type="evidence" value="ECO:0007669"/>
    <property type="project" value="UniProtKB-SubCell"/>
</dbReference>
<dbReference type="SUPFAM" id="SSF52540">
    <property type="entry name" value="P-loop containing nucleoside triphosphate hydrolases"/>
    <property type="match status" value="2"/>
</dbReference>
<feature type="domain" description="ABC transporter" evidence="8">
    <location>
        <begin position="279"/>
        <end position="527"/>
    </location>
</feature>
<dbReference type="GO" id="GO:0016887">
    <property type="term" value="F:ATP hydrolysis activity"/>
    <property type="evidence" value="ECO:0007669"/>
    <property type="project" value="InterPro"/>
</dbReference>
<dbReference type="CDD" id="cd03257">
    <property type="entry name" value="ABC_NikE_OppD_transporters"/>
    <property type="match status" value="2"/>
</dbReference>
<dbReference type="InterPro" id="IPR027417">
    <property type="entry name" value="P-loop_NTPase"/>
</dbReference>
<dbReference type="InterPro" id="IPR003593">
    <property type="entry name" value="AAA+_ATPase"/>
</dbReference>
<dbReference type="InterPro" id="IPR017871">
    <property type="entry name" value="ABC_transporter-like_CS"/>
</dbReference>
<dbReference type="EMBL" id="CP021109">
    <property type="protein sequence ID" value="ARP85319.1"/>
    <property type="molecule type" value="Genomic_DNA"/>
</dbReference>
<dbReference type="FunFam" id="3.40.50.300:FF:000016">
    <property type="entry name" value="Oligopeptide ABC transporter ATP-binding component"/>
    <property type="match status" value="1"/>
</dbReference>
<dbReference type="RefSeq" id="WP_086071484.1">
    <property type="nucleotide sequence ID" value="NZ_CP021109.1"/>
</dbReference>
<feature type="domain" description="ABC transporter" evidence="8">
    <location>
        <begin position="5"/>
        <end position="255"/>
    </location>
</feature>
<keyword evidence="6 9" id="KW-0067">ATP-binding</keyword>
<dbReference type="AlphaFoldDB" id="A0A1W6YWN2"/>
<reference evidence="9 10" key="1">
    <citation type="submission" date="2017-05" db="EMBL/GenBank/DDBJ databases">
        <title>Complete and WGS of Bordetella genogroups.</title>
        <authorList>
            <person name="Spilker T."/>
            <person name="LiPuma J."/>
        </authorList>
    </citation>
    <scope>NUCLEOTIDE SEQUENCE [LARGE SCALE GENOMIC DNA]</scope>
    <source>
        <strain evidence="9 10">AU17164</strain>
    </source>
</reference>
<dbReference type="InterPro" id="IPR013563">
    <property type="entry name" value="Oligopep_ABC_C"/>
</dbReference>